<proteinExistence type="predicted"/>
<feature type="region of interest" description="Disordered" evidence="5">
    <location>
        <begin position="304"/>
        <end position="404"/>
    </location>
</feature>
<name>A0AB34KME6_9PEZI</name>
<dbReference type="CDD" id="cd21175">
    <property type="entry name" value="LPMO_AA9"/>
    <property type="match status" value="1"/>
</dbReference>
<protein>
    <recommendedName>
        <fullName evidence="7">Auxiliary Activity family 9 catalytic domain-containing protein</fullName>
    </recommendedName>
</protein>
<dbReference type="PANTHER" id="PTHR33353:SF34">
    <property type="entry name" value="ENDO-BETA-1,4-GLUCANASE D"/>
    <property type="match status" value="1"/>
</dbReference>
<organism evidence="8 9">
    <name type="scientific">Cladosporium halotolerans</name>
    <dbReference type="NCBI Taxonomy" id="1052096"/>
    <lineage>
        <taxon>Eukaryota</taxon>
        <taxon>Fungi</taxon>
        <taxon>Dikarya</taxon>
        <taxon>Ascomycota</taxon>
        <taxon>Pezizomycotina</taxon>
        <taxon>Dothideomycetes</taxon>
        <taxon>Dothideomycetidae</taxon>
        <taxon>Cladosporiales</taxon>
        <taxon>Cladosporiaceae</taxon>
        <taxon>Cladosporium</taxon>
    </lineage>
</organism>
<feature type="compositionally biased region" description="Low complexity" evidence="5">
    <location>
        <begin position="312"/>
        <end position="321"/>
    </location>
</feature>
<reference evidence="8 9" key="1">
    <citation type="journal article" date="2020" name="Microbiol. Resour. Announc.">
        <title>Draft Genome Sequence of a Cladosporium Species Isolated from the Mesophotic Ascidian Didemnum maculosum.</title>
        <authorList>
            <person name="Gioti A."/>
            <person name="Siaperas R."/>
            <person name="Nikolaivits E."/>
            <person name="Le Goff G."/>
            <person name="Ouazzani J."/>
            <person name="Kotoulas G."/>
            <person name="Topakas E."/>
        </authorList>
    </citation>
    <scope>NUCLEOTIDE SEQUENCE [LARGE SCALE GENOMIC DNA]</scope>
    <source>
        <strain evidence="8 9">TM138-S3</strain>
    </source>
</reference>
<keyword evidence="6" id="KW-0732">Signal</keyword>
<evidence type="ECO:0000256" key="6">
    <source>
        <dbReference type="SAM" id="SignalP"/>
    </source>
</evidence>
<feature type="signal peptide" evidence="6">
    <location>
        <begin position="1"/>
        <end position="20"/>
    </location>
</feature>
<dbReference type="RefSeq" id="XP_069227856.1">
    <property type="nucleotide sequence ID" value="XM_069375550.1"/>
</dbReference>
<keyword evidence="4" id="KW-1015">Disulfide bond</keyword>
<dbReference type="GO" id="GO:0005576">
    <property type="term" value="C:extracellular region"/>
    <property type="evidence" value="ECO:0007669"/>
    <property type="project" value="UniProtKB-SubCell"/>
</dbReference>
<dbReference type="InterPro" id="IPR005103">
    <property type="entry name" value="AA9_LPMO"/>
</dbReference>
<evidence type="ECO:0000313" key="8">
    <source>
        <dbReference type="EMBL" id="KAL1584750.1"/>
    </source>
</evidence>
<keyword evidence="3" id="KW-0964">Secreted</keyword>
<feature type="domain" description="Auxiliary Activity family 9 catalytic" evidence="7">
    <location>
        <begin position="21"/>
        <end position="234"/>
    </location>
</feature>
<dbReference type="AlphaFoldDB" id="A0AB34KME6"/>
<dbReference type="InterPro" id="IPR049892">
    <property type="entry name" value="AA9"/>
</dbReference>
<evidence type="ECO:0000256" key="1">
    <source>
        <dbReference type="ARBA" id="ARBA00001973"/>
    </source>
</evidence>
<evidence type="ECO:0000256" key="4">
    <source>
        <dbReference type="ARBA" id="ARBA00023157"/>
    </source>
</evidence>
<dbReference type="Gene3D" id="2.70.50.70">
    <property type="match status" value="1"/>
</dbReference>
<evidence type="ECO:0000259" key="7">
    <source>
        <dbReference type="Pfam" id="PF03443"/>
    </source>
</evidence>
<keyword evidence="9" id="KW-1185">Reference proteome</keyword>
<dbReference type="PANTHER" id="PTHR33353">
    <property type="entry name" value="PUTATIVE (AFU_ORTHOLOGUE AFUA_1G12560)-RELATED"/>
    <property type="match status" value="1"/>
</dbReference>
<dbReference type="GeneID" id="96008388"/>
<evidence type="ECO:0000256" key="5">
    <source>
        <dbReference type="SAM" id="MobiDB-lite"/>
    </source>
</evidence>
<feature type="compositionally biased region" description="Low complexity" evidence="5">
    <location>
        <begin position="357"/>
        <end position="397"/>
    </location>
</feature>
<dbReference type="EMBL" id="JAAQHG020000024">
    <property type="protein sequence ID" value="KAL1584750.1"/>
    <property type="molecule type" value="Genomic_DNA"/>
</dbReference>
<dbReference type="Pfam" id="PF03443">
    <property type="entry name" value="AA9"/>
    <property type="match status" value="1"/>
</dbReference>
<feature type="compositionally biased region" description="Polar residues" evidence="5">
    <location>
        <begin position="322"/>
        <end position="340"/>
    </location>
</feature>
<comment type="cofactor">
    <cofactor evidence="1">
        <name>Cu(2+)</name>
        <dbReference type="ChEBI" id="CHEBI:29036"/>
    </cofactor>
</comment>
<comment type="caution">
    <text evidence="8">The sequence shown here is derived from an EMBL/GenBank/DDBJ whole genome shotgun (WGS) entry which is preliminary data.</text>
</comment>
<evidence type="ECO:0000256" key="2">
    <source>
        <dbReference type="ARBA" id="ARBA00004613"/>
    </source>
</evidence>
<evidence type="ECO:0000256" key="3">
    <source>
        <dbReference type="ARBA" id="ARBA00022525"/>
    </source>
</evidence>
<feature type="compositionally biased region" description="Acidic residues" evidence="5">
    <location>
        <begin position="341"/>
        <end position="356"/>
    </location>
</feature>
<dbReference type="Proteomes" id="UP000803884">
    <property type="component" value="Unassembled WGS sequence"/>
</dbReference>
<accession>A0AB34KME6</accession>
<feature type="chain" id="PRO_5044334181" description="Auxiliary Activity family 9 catalytic domain-containing protein" evidence="6">
    <location>
        <begin position="21"/>
        <end position="438"/>
    </location>
</feature>
<sequence length="438" mass="44533">MSTFMQKAALLGSFAASVYAHGRIDSITIDGQEYSGYTSSMAYSTNNDPIIAWSADNGDNGFVGPDSYGTSDIACHKNGKPGGIAAKVAAGGQITLQWNTWPESHHGPVLDYMAKCAGDDCSTVSPGDLSFFKIDQEGLNDAASNNWASDKLIADGNAWTVTVPESLAPGQYVLRHEIIALHSAQDTNGAQNYPQCINLEVTGSGSASPSGETAMEFYTATDPGISLNIYNGLTSYDIPGPAVWDGASSGSSDNSGSSPAPSSAAASSAAATSAAASPSYPAGNSTEAGPTATEAYPEETAAPTFAGDAPATTSPCTTTITLSGSAKPTATSAPIETSDNSSEDSSDDYESDDSSSDSESSPATTTSAASAPSSTSTSSGSSSGSSSSGSETAASYGKPSKALPEGFTLTDLLAWVNYLISKSWNEEGVHARDISARR</sequence>
<comment type="subcellular location">
    <subcellularLocation>
        <location evidence="2">Secreted</location>
    </subcellularLocation>
</comment>
<gene>
    <name evidence="8" type="ORF">WHR41_06945</name>
</gene>
<evidence type="ECO:0000313" key="9">
    <source>
        <dbReference type="Proteomes" id="UP000803884"/>
    </source>
</evidence>